<organism evidence="1">
    <name type="scientific">freshwater metagenome</name>
    <dbReference type="NCBI Taxonomy" id="449393"/>
    <lineage>
        <taxon>unclassified sequences</taxon>
        <taxon>metagenomes</taxon>
        <taxon>ecological metagenomes</taxon>
    </lineage>
</organism>
<protein>
    <recommendedName>
        <fullName evidence="2">Capsule polysaccharide biosynthesis protein</fullName>
    </recommendedName>
</protein>
<reference evidence="1" key="1">
    <citation type="submission" date="2014-06" db="EMBL/GenBank/DDBJ databases">
        <title>Key roles for freshwater Actinobacteria revealed by deep metagenomic sequencing.</title>
        <authorList>
            <person name="Ghai R."/>
            <person name="Mizuno C.M."/>
            <person name="Picazo A."/>
            <person name="Camacho A."/>
            <person name="Rodriguez-Valera F."/>
        </authorList>
    </citation>
    <scope>NUCLEOTIDE SEQUENCE</scope>
</reference>
<evidence type="ECO:0008006" key="2">
    <source>
        <dbReference type="Google" id="ProtNLM"/>
    </source>
</evidence>
<accession>A0A094QF66</accession>
<dbReference type="AlphaFoldDB" id="A0A094QF66"/>
<comment type="caution">
    <text evidence="1">The sequence shown here is derived from an EMBL/GenBank/DDBJ whole genome shotgun (WGS) entry which is preliminary data.</text>
</comment>
<dbReference type="EMBL" id="JNSL01000019">
    <property type="protein sequence ID" value="KGA20894.1"/>
    <property type="molecule type" value="Genomic_DNA"/>
</dbReference>
<gene>
    <name evidence="1" type="ORF">GM51_4820</name>
</gene>
<sequence>MKKINTLLVKSPNFRALRRLFFSIIIYSKSYKIEHSSPSSYFGKKILFASFIGGNATIVGFESFLSDLYKSYGHQTEFLLCDRILPLCFECNYLNKVDLKVPVNNSSDNFCKGCTLSGKINLAGKNNILYLSKYVDKFEIDSFTSAIKDLDILGMCSFTHGSINLGEHAKAATLRFLAKSQIQDNSYEKEVLRNFLISSFITKIAFEKIIEVSRPDVVFTIHGLYVPHGVVAEICRKMKIKVVVWNLGYRKNTFIFSLNDTYHRTLLKTRNDLWETMEWNTEKEVITKEYLLSRRIGNQDWISFSHKSNYEEEIEIEEFCKLYSKNNIAALLTNVGWDAQIHYDQNIFLDMHDWLKTTIDWFAIRPNKALIIRVHPAEITSVYPSKEKTHEILNSIYPKLPRNVKILSSSNKIDTYFVCSKANVILIYGTKMGVELAPLEKKIIVAGEAWIKNKGLTWDPKNKSEYLNLLENFDELKLPESYSVEKALKYAYFFFMKQYRFIGGIKKFISPGCIVIDQSSRIDEEQLVYLLSLIR</sequence>
<name>A0A094QF66_9ZZZZ</name>
<evidence type="ECO:0000313" key="1">
    <source>
        <dbReference type="EMBL" id="KGA20894.1"/>
    </source>
</evidence>
<proteinExistence type="predicted"/>